<accession>A0ACA9LXS8</accession>
<comment type="caution">
    <text evidence="1">The sequence shown here is derived from an EMBL/GenBank/DDBJ whole genome shotgun (WGS) entry which is preliminary data.</text>
</comment>
<name>A0ACA9LXS8_9GLOM</name>
<organism evidence="1 2">
    <name type="scientific">Dentiscutata heterogama</name>
    <dbReference type="NCBI Taxonomy" id="1316150"/>
    <lineage>
        <taxon>Eukaryota</taxon>
        <taxon>Fungi</taxon>
        <taxon>Fungi incertae sedis</taxon>
        <taxon>Mucoromycota</taxon>
        <taxon>Glomeromycotina</taxon>
        <taxon>Glomeromycetes</taxon>
        <taxon>Diversisporales</taxon>
        <taxon>Gigasporaceae</taxon>
        <taxon>Dentiscutata</taxon>
    </lineage>
</organism>
<dbReference type="EMBL" id="CAJVPU010006192">
    <property type="protein sequence ID" value="CAG8557894.1"/>
    <property type="molecule type" value="Genomic_DNA"/>
</dbReference>
<protein>
    <submittedName>
        <fullName evidence="1">11868_t:CDS:1</fullName>
    </submittedName>
</protein>
<reference evidence="1" key="1">
    <citation type="submission" date="2021-06" db="EMBL/GenBank/DDBJ databases">
        <authorList>
            <person name="Kallberg Y."/>
            <person name="Tangrot J."/>
            <person name="Rosling A."/>
        </authorList>
    </citation>
    <scope>NUCLEOTIDE SEQUENCE</scope>
    <source>
        <strain evidence="1">IL203A</strain>
    </source>
</reference>
<keyword evidence="2" id="KW-1185">Reference proteome</keyword>
<proteinExistence type="predicted"/>
<feature type="non-terminal residue" evidence="1">
    <location>
        <position position="63"/>
    </location>
</feature>
<dbReference type="Proteomes" id="UP000789702">
    <property type="component" value="Unassembled WGS sequence"/>
</dbReference>
<evidence type="ECO:0000313" key="1">
    <source>
        <dbReference type="EMBL" id="CAG8557894.1"/>
    </source>
</evidence>
<gene>
    <name evidence="1" type="ORF">DHETER_LOCUS5514</name>
</gene>
<evidence type="ECO:0000313" key="2">
    <source>
        <dbReference type="Proteomes" id="UP000789702"/>
    </source>
</evidence>
<sequence length="63" mass="7053">MGQNSGSDLRKIFEHLSGKKQTNNRAEIYAAICALKTINSNIDIVINTDSTYIIYSYNSDLPK</sequence>